<sequence length="426" mass="47796">MQTDFTRYDAAGRIGPDIFPDELSGIIPKSRQPPVILTHINETIVSMFEKRGYGMKEILPTYHSDITYRNVYSRHNVCTVVQIFSYWLPPGNVSLQTFIAIRQVLDSWENPHLIFFEDANLGKNAILIFPIVSHIATNAEIVEAPKISLITTTYFTSIASKVPMSPLEILCRDLLGILDPTEGLHTIATALLSRTIFVPSFHKGVEIAENISRTVQVETCADPHVWDCFSSKDEGSIEIGNKFAVISVKEDIAAFSNYLNFFGAKFIQVENDSPSPITFRVPWIVYYNGVYDIFSRYLGALVESGIHSWWRRNSHVAGQVRLLVQNKFKIRATNESGSIYGLVQQLWASGRVGSVNMLGGQAGLGGIEINMLLAPFIICSVALALAWVVFLYEYTIHKSIVTINRKINRFMKSVIKLYVFICQGSN</sequence>
<keyword evidence="1" id="KW-1133">Transmembrane helix</keyword>
<reference evidence="2 3" key="1">
    <citation type="submission" date="2015-12" db="EMBL/GenBank/DDBJ databases">
        <title>The genome of Folsomia candida.</title>
        <authorList>
            <person name="Faddeeva A."/>
            <person name="Derks M.F."/>
            <person name="Anvar Y."/>
            <person name="Smit S."/>
            <person name="Van Straalen N."/>
            <person name="Roelofs D."/>
        </authorList>
    </citation>
    <scope>NUCLEOTIDE SEQUENCE [LARGE SCALE GENOMIC DNA]</scope>
    <source>
        <strain evidence="2 3">VU population</strain>
        <tissue evidence="2">Whole body</tissue>
    </source>
</reference>
<accession>A0A226EAB3</accession>
<dbReference type="EMBL" id="LNIX01000005">
    <property type="protein sequence ID" value="OXA53576.1"/>
    <property type="molecule type" value="Genomic_DNA"/>
</dbReference>
<name>A0A226EAB3_FOLCA</name>
<evidence type="ECO:0000256" key="1">
    <source>
        <dbReference type="SAM" id="Phobius"/>
    </source>
</evidence>
<gene>
    <name evidence="2" type="ORF">Fcan01_10724</name>
</gene>
<keyword evidence="1" id="KW-0472">Membrane</keyword>
<organism evidence="2 3">
    <name type="scientific">Folsomia candida</name>
    <name type="common">Springtail</name>
    <dbReference type="NCBI Taxonomy" id="158441"/>
    <lineage>
        <taxon>Eukaryota</taxon>
        <taxon>Metazoa</taxon>
        <taxon>Ecdysozoa</taxon>
        <taxon>Arthropoda</taxon>
        <taxon>Hexapoda</taxon>
        <taxon>Collembola</taxon>
        <taxon>Entomobryomorpha</taxon>
        <taxon>Isotomoidea</taxon>
        <taxon>Isotomidae</taxon>
        <taxon>Proisotominae</taxon>
        <taxon>Folsomia</taxon>
    </lineage>
</organism>
<feature type="transmembrane region" description="Helical" evidence="1">
    <location>
        <begin position="371"/>
        <end position="392"/>
    </location>
</feature>
<evidence type="ECO:0000313" key="3">
    <source>
        <dbReference type="Proteomes" id="UP000198287"/>
    </source>
</evidence>
<keyword evidence="1" id="KW-0812">Transmembrane</keyword>
<evidence type="ECO:0000313" key="2">
    <source>
        <dbReference type="EMBL" id="OXA53576.1"/>
    </source>
</evidence>
<keyword evidence="3" id="KW-1185">Reference proteome</keyword>
<comment type="caution">
    <text evidence="2">The sequence shown here is derived from an EMBL/GenBank/DDBJ whole genome shotgun (WGS) entry which is preliminary data.</text>
</comment>
<dbReference type="AlphaFoldDB" id="A0A226EAB3"/>
<protein>
    <submittedName>
        <fullName evidence="2">Uncharacterized protein</fullName>
    </submittedName>
</protein>
<dbReference type="Proteomes" id="UP000198287">
    <property type="component" value="Unassembled WGS sequence"/>
</dbReference>
<proteinExistence type="predicted"/>